<dbReference type="Gene3D" id="3.40.50.1820">
    <property type="entry name" value="alpha/beta hydrolase"/>
    <property type="match status" value="1"/>
</dbReference>
<dbReference type="InterPro" id="IPR029058">
    <property type="entry name" value="AB_hydrolase_fold"/>
</dbReference>
<evidence type="ECO:0000259" key="2">
    <source>
        <dbReference type="Pfam" id="PF20434"/>
    </source>
</evidence>
<dbReference type="InterPro" id="IPR049492">
    <property type="entry name" value="BD-FAE-like_dom"/>
</dbReference>
<dbReference type="SUPFAM" id="SSF53474">
    <property type="entry name" value="alpha/beta-Hydrolases"/>
    <property type="match status" value="1"/>
</dbReference>
<reference evidence="3" key="1">
    <citation type="submission" date="2020-10" db="EMBL/GenBank/DDBJ databases">
        <authorList>
            <person name="Gilroy R."/>
        </authorList>
    </citation>
    <scope>NUCLEOTIDE SEQUENCE</scope>
    <source>
        <strain evidence="3">B1-20833</strain>
    </source>
</reference>
<comment type="caution">
    <text evidence="3">The sequence shown here is derived from an EMBL/GenBank/DDBJ whole genome shotgun (WGS) entry which is preliminary data.</text>
</comment>
<protein>
    <submittedName>
        <fullName evidence="3">Alpha/beta hydrolase</fullName>
    </submittedName>
</protein>
<feature type="domain" description="BD-FAE-like" evidence="2">
    <location>
        <begin position="41"/>
        <end position="139"/>
    </location>
</feature>
<proteinExistence type="predicted"/>
<keyword evidence="1 3" id="KW-0378">Hydrolase</keyword>
<dbReference type="EMBL" id="JADIMI010000083">
    <property type="protein sequence ID" value="MBO8452987.1"/>
    <property type="molecule type" value="Genomic_DNA"/>
</dbReference>
<evidence type="ECO:0000256" key="1">
    <source>
        <dbReference type="ARBA" id="ARBA00022801"/>
    </source>
</evidence>
<dbReference type="Pfam" id="PF20434">
    <property type="entry name" value="BD-FAE"/>
    <property type="match status" value="1"/>
</dbReference>
<dbReference type="PANTHER" id="PTHR48081:SF9">
    <property type="entry name" value="CARBOXYLESTERASE"/>
    <property type="match status" value="1"/>
</dbReference>
<sequence>MAAPCTGMNNAGTDEGYVHIKDIPYISDGETDPYRIERCRLDLYYPEDIEDFPTLVWFHGGGLEGGSKSLQEGFRRQGFAVADVNYRLFPKAKCPDYINDAAEAVAYIFSHIEEYGGDPDRIYVGGHSAGGYLTLMLVLCPEYMAGYGADADRIRKAYPVGGQTFTHFTIKKERGMPMDLPYIDEYAPVNNVRKEGAPLMLITGDRDMEMLCRYEENDCLMAILRHFGHPAVLYELDGFDHGGVITPACILIRDDIHRDGRSSE</sequence>
<dbReference type="Proteomes" id="UP000823661">
    <property type="component" value="Unassembled WGS sequence"/>
</dbReference>
<evidence type="ECO:0000313" key="3">
    <source>
        <dbReference type="EMBL" id="MBO8452987.1"/>
    </source>
</evidence>
<evidence type="ECO:0000313" key="4">
    <source>
        <dbReference type="Proteomes" id="UP000823661"/>
    </source>
</evidence>
<dbReference type="InterPro" id="IPR050300">
    <property type="entry name" value="GDXG_lipolytic_enzyme"/>
</dbReference>
<dbReference type="AlphaFoldDB" id="A0A9D9HIZ5"/>
<name>A0A9D9HIZ5_9BACT</name>
<accession>A0A9D9HIZ5</accession>
<dbReference type="PANTHER" id="PTHR48081">
    <property type="entry name" value="AB HYDROLASE SUPERFAMILY PROTEIN C4A8.06C"/>
    <property type="match status" value="1"/>
</dbReference>
<gene>
    <name evidence="3" type="ORF">IAC06_08940</name>
</gene>
<dbReference type="GO" id="GO:0016787">
    <property type="term" value="F:hydrolase activity"/>
    <property type="evidence" value="ECO:0007669"/>
    <property type="project" value="UniProtKB-KW"/>
</dbReference>
<reference evidence="3" key="2">
    <citation type="journal article" date="2021" name="PeerJ">
        <title>Extensive microbial diversity within the chicken gut microbiome revealed by metagenomics and culture.</title>
        <authorList>
            <person name="Gilroy R."/>
            <person name="Ravi A."/>
            <person name="Getino M."/>
            <person name="Pursley I."/>
            <person name="Horton D.L."/>
            <person name="Alikhan N.F."/>
            <person name="Baker D."/>
            <person name="Gharbi K."/>
            <person name="Hall N."/>
            <person name="Watson M."/>
            <person name="Adriaenssens E.M."/>
            <person name="Foster-Nyarko E."/>
            <person name="Jarju S."/>
            <person name="Secka A."/>
            <person name="Antonio M."/>
            <person name="Oren A."/>
            <person name="Chaudhuri R.R."/>
            <person name="La Ragione R."/>
            <person name="Hildebrand F."/>
            <person name="Pallen M.J."/>
        </authorList>
    </citation>
    <scope>NUCLEOTIDE SEQUENCE</scope>
    <source>
        <strain evidence="3">B1-20833</strain>
    </source>
</reference>
<organism evidence="3 4">
    <name type="scientific">Candidatus Cryptobacteroides intestinavium</name>
    <dbReference type="NCBI Taxonomy" id="2840766"/>
    <lineage>
        <taxon>Bacteria</taxon>
        <taxon>Pseudomonadati</taxon>
        <taxon>Bacteroidota</taxon>
        <taxon>Bacteroidia</taxon>
        <taxon>Bacteroidales</taxon>
        <taxon>Candidatus Cryptobacteroides</taxon>
    </lineage>
</organism>